<sequence length="432" mass="47490">MFAKDKVSQSLVDAVTKVVGITEAKADELPPIDKDAAAARKARQARLDAIEDAKSEKGEGEKKSSSTRTIAGKAYGGSKQKDDDEIEESTDCVTKPEAKGIAKKVVKGHEKSMHKEESVQTDEALRVTDTQGGYNLTKGAGKQSASDRKDAASVVKGFRKSWRAKGLTTKHHATDASMDKSTGFSVTKEAAGNPGPVRKHVPSPMEKPSKEDMAAWHAKQKEKHAYKKEEVEQIDEISTGLVARYSDKAAKEYNDPITTSQKKAKRRTGLMLGYNKVKGRANVPATYEDMSFADRLLQRAWLAESRGPVSGADETFTDNNIGEMSDAQTAKKEKIVMSMKKKEGEFKAKYGKNWKNVMYATATKLAMAEDYVLDEDKDDGVPFDRPYSNKPATVKDKSGAIHTPMSRVKDLARNAMKKVRTQTKIGEDTEND</sequence>
<dbReference type="EMBL" id="LR796270">
    <property type="protein sequence ID" value="CAB4133346.1"/>
    <property type="molecule type" value="Genomic_DNA"/>
</dbReference>
<proteinExistence type="predicted"/>
<evidence type="ECO:0000256" key="1">
    <source>
        <dbReference type="SAM" id="MobiDB-lite"/>
    </source>
</evidence>
<feature type="region of interest" description="Disordered" evidence="1">
    <location>
        <begin position="24"/>
        <end position="152"/>
    </location>
</feature>
<feature type="region of interest" description="Disordered" evidence="1">
    <location>
        <begin position="308"/>
        <end position="329"/>
    </location>
</feature>
<feature type="compositionally biased region" description="Basic and acidic residues" evidence="1">
    <location>
        <begin position="24"/>
        <end position="38"/>
    </location>
</feature>
<evidence type="ECO:0000313" key="2">
    <source>
        <dbReference type="EMBL" id="CAB4133346.1"/>
    </source>
</evidence>
<protein>
    <submittedName>
        <fullName evidence="2">Uncharacterized protein</fullName>
    </submittedName>
</protein>
<gene>
    <name evidence="2" type="ORF">UFOVP250_135</name>
</gene>
<feature type="compositionally biased region" description="Polar residues" evidence="1">
    <location>
        <begin position="317"/>
        <end position="328"/>
    </location>
</feature>
<organism evidence="2">
    <name type="scientific">uncultured Caudovirales phage</name>
    <dbReference type="NCBI Taxonomy" id="2100421"/>
    <lineage>
        <taxon>Viruses</taxon>
        <taxon>Duplodnaviria</taxon>
        <taxon>Heunggongvirae</taxon>
        <taxon>Uroviricota</taxon>
        <taxon>Caudoviricetes</taxon>
        <taxon>Peduoviridae</taxon>
        <taxon>Maltschvirus</taxon>
        <taxon>Maltschvirus maltsch</taxon>
    </lineage>
</organism>
<accession>A0A6J5LJQ6</accession>
<name>A0A6J5LJQ6_9CAUD</name>
<feature type="compositionally biased region" description="Basic and acidic residues" evidence="1">
    <location>
        <begin position="107"/>
        <end position="126"/>
    </location>
</feature>
<feature type="region of interest" description="Disordered" evidence="1">
    <location>
        <begin position="379"/>
        <end position="403"/>
    </location>
</feature>
<reference evidence="2" key="1">
    <citation type="submission" date="2020-04" db="EMBL/GenBank/DDBJ databases">
        <authorList>
            <person name="Chiriac C."/>
            <person name="Salcher M."/>
            <person name="Ghai R."/>
            <person name="Kavagutti S V."/>
        </authorList>
    </citation>
    <scope>NUCLEOTIDE SEQUENCE</scope>
</reference>
<feature type="region of interest" description="Disordered" evidence="1">
    <location>
        <begin position="165"/>
        <end position="213"/>
    </location>
</feature>
<feature type="compositionally biased region" description="Basic and acidic residues" evidence="1">
    <location>
        <begin position="45"/>
        <end position="64"/>
    </location>
</feature>